<dbReference type="PANTHER" id="PTHR31203:SF1">
    <property type="entry name" value="BETA-KERATIN-RELATED PROTEIN-RELATED"/>
    <property type="match status" value="1"/>
</dbReference>
<dbReference type="PANTHER" id="PTHR31203">
    <property type="entry name" value="BETA-KERATIN-RELATED PROTEIN-RELATED"/>
    <property type="match status" value="1"/>
</dbReference>
<keyword evidence="2 3" id="KW-0416">Keratin</keyword>
<dbReference type="AlphaFoldDB" id="A0A7K4LTD0"/>
<dbReference type="InterPro" id="IPR003461">
    <property type="entry name" value="Keratin"/>
</dbReference>
<feature type="non-terminal residue" evidence="4">
    <location>
        <position position="1"/>
    </location>
</feature>
<name>A0A7K4LTD0_9AVES</name>
<dbReference type="EMBL" id="VWPW01023945">
    <property type="protein sequence ID" value="NWJ08018.1"/>
    <property type="molecule type" value="Genomic_DNA"/>
</dbReference>
<sequence length="93" mass="10125">MFCYELCMPCRPCANEPCVRQCQSSTAVIDPPPVLVALPEPIFNSFPQNTVMGSSTSAAIGRILSYEGVPINSDCCDLSRFSRRYCGRSCPPA</sequence>
<evidence type="ECO:0000313" key="5">
    <source>
        <dbReference type="Proteomes" id="UP000534426"/>
    </source>
</evidence>
<comment type="caution">
    <text evidence="4">The sequence shown here is derived from an EMBL/GenBank/DDBJ whole genome shotgun (WGS) entry which is preliminary data.</text>
</comment>
<evidence type="ECO:0000256" key="3">
    <source>
        <dbReference type="RuleBase" id="RU364002"/>
    </source>
</evidence>
<keyword evidence="5" id="KW-1185">Reference proteome</keyword>
<evidence type="ECO:0000256" key="1">
    <source>
        <dbReference type="ARBA" id="ARBA00008702"/>
    </source>
</evidence>
<accession>A0A7K4LTD0</accession>
<organism evidence="4 5">
    <name type="scientific">Crypturellus undulatus</name>
    <dbReference type="NCBI Taxonomy" id="48396"/>
    <lineage>
        <taxon>Eukaryota</taxon>
        <taxon>Metazoa</taxon>
        <taxon>Chordata</taxon>
        <taxon>Craniata</taxon>
        <taxon>Vertebrata</taxon>
        <taxon>Euteleostomi</taxon>
        <taxon>Archelosauria</taxon>
        <taxon>Archosauria</taxon>
        <taxon>Dinosauria</taxon>
        <taxon>Saurischia</taxon>
        <taxon>Theropoda</taxon>
        <taxon>Coelurosauria</taxon>
        <taxon>Aves</taxon>
        <taxon>Palaeognathae</taxon>
        <taxon>Tinamiformes</taxon>
        <taxon>Tinamidae</taxon>
        <taxon>Crypturellus</taxon>
    </lineage>
</organism>
<evidence type="ECO:0000256" key="2">
    <source>
        <dbReference type="ARBA" id="ARBA00022744"/>
    </source>
</evidence>
<evidence type="ECO:0000313" key="4">
    <source>
        <dbReference type="EMBL" id="NWJ08018.1"/>
    </source>
</evidence>
<dbReference type="GO" id="GO:0005200">
    <property type="term" value="F:structural constituent of cytoskeleton"/>
    <property type="evidence" value="ECO:0007669"/>
    <property type="project" value="InterPro"/>
</dbReference>
<dbReference type="GO" id="GO:0005882">
    <property type="term" value="C:intermediate filament"/>
    <property type="evidence" value="ECO:0007669"/>
    <property type="project" value="UniProtKB-KW"/>
</dbReference>
<comment type="subunit">
    <text evidence="3">The avian keratins (F-ker, S-ker, C-ker and B-ker) are a complex mixture of very similar polypeptides.</text>
</comment>
<gene>
    <name evidence="4" type="primary">Krf4_2</name>
    <name evidence="4" type="ORF">CRYUND_R13033</name>
</gene>
<reference evidence="4 5" key="1">
    <citation type="submission" date="2019-09" db="EMBL/GenBank/DDBJ databases">
        <title>Bird 10,000 Genomes (B10K) Project - Family phase.</title>
        <authorList>
            <person name="Zhang G."/>
        </authorList>
    </citation>
    <scope>NUCLEOTIDE SEQUENCE [LARGE SCALE GENOMIC DNA]</scope>
    <source>
        <strain evidence="4">B10K-MSB-37135</strain>
        <tissue evidence="4">Heart</tissue>
    </source>
</reference>
<feature type="non-terminal residue" evidence="4">
    <location>
        <position position="93"/>
    </location>
</feature>
<comment type="similarity">
    <text evidence="1 3">Belongs to the avian keratin family.</text>
</comment>
<proteinExistence type="inferred from homology"/>
<dbReference type="Proteomes" id="UP000534426">
    <property type="component" value="Unassembled WGS sequence"/>
</dbReference>
<dbReference type="Pfam" id="PF02422">
    <property type="entry name" value="Keratin"/>
    <property type="match status" value="1"/>
</dbReference>
<protein>
    <recommendedName>
        <fullName evidence="3">Keratin</fullName>
    </recommendedName>
</protein>